<dbReference type="SMART" id="SM00256">
    <property type="entry name" value="FBOX"/>
    <property type="match status" value="1"/>
</dbReference>
<dbReference type="Gene3D" id="1.20.1280.50">
    <property type="match status" value="1"/>
</dbReference>
<dbReference type="SUPFAM" id="SSF81383">
    <property type="entry name" value="F-box domain"/>
    <property type="match status" value="1"/>
</dbReference>
<dbReference type="Pfam" id="PF12937">
    <property type="entry name" value="F-box-like"/>
    <property type="match status" value="1"/>
</dbReference>
<keyword evidence="1" id="KW-0472">Membrane</keyword>
<sequence length="102" mass="12043">MEANYQTNLSINDYLFDEILVNIFTYLNGGQLRICREVCNKWNDLLKADKFLAQWQCLHIKRISGEIKLIFTWIWLSWCCSLELLPLNWVYVGPLGEREGLS</sequence>
<protein>
    <submittedName>
        <fullName evidence="3">CSON006253 protein</fullName>
    </submittedName>
</protein>
<keyword evidence="1" id="KW-0812">Transmembrane</keyword>
<dbReference type="EMBL" id="UFQT01002361">
    <property type="protein sequence ID" value="SSX33301.1"/>
    <property type="molecule type" value="Genomic_DNA"/>
</dbReference>
<feature type="transmembrane region" description="Helical" evidence="1">
    <location>
        <begin position="69"/>
        <end position="92"/>
    </location>
</feature>
<keyword evidence="1" id="KW-1133">Transmembrane helix</keyword>
<reference evidence="4" key="2">
    <citation type="submission" date="2018-07" db="EMBL/GenBank/DDBJ databases">
        <authorList>
            <person name="Quirk P.G."/>
            <person name="Krulwich T.A."/>
        </authorList>
    </citation>
    <scope>NUCLEOTIDE SEQUENCE</scope>
</reference>
<accession>A0A336LJJ2</accession>
<reference evidence="3" key="1">
    <citation type="submission" date="2018-04" db="EMBL/GenBank/DDBJ databases">
        <authorList>
            <person name="Go L.Y."/>
            <person name="Mitchell J.A."/>
        </authorList>
    </citation>
    <scope>NUCLEOTIDE SEQUENCE</scope>
    <source>
        <tissue evidence="3">Whole organism</tissue>
    </source>
</reference>
<organism evidence="3">
    <name type="scientific">Culicoides sonorensis</name>
    <name type="common">Biting midge</name>
    <dbReference type="NCBI Taxonomy" id="179676"/>
    <lineage>
        <taxon>Eukaryota</taxon>
        <taxon>Metazoa</taxon>
        <taxon>Ecdysozoa</taxon>
        <taxon>Arthropoda</taxon>
        <taxon>Hexapoda</taxon>
        <taxon>Insecta</taxon>
        <taxon>Pterygota</taxon>
        <taxon>Neoptera</taxon>
        <taxon>Endopterygota</taxon>
        <taxon>Diptera</taxon>
        <taxon>Nematocera</taxon>
        <taxon>Chironomoidea</taxon>
        <taxon>Ceratopogonidae</taxon>
        <taxon>Ceratopogoninae</taxon>
        <taxon>Culicoides</taxon>
        <taxon>Monoculicoides</taxon>
    </lineage>
</organism>
<feature type="domain" description="F-box" evidence="2">
    <location>
        <begin position="15"/>
        <end position="55"/>
    </location>
</feature>
<evidence type="ECO:0000313" key="4">
    <source>
        <dbReference type="EMBL" id="SSX33301.1"/>
    </source>
</evidence>
<dbReference type="VEuPathDB" id="VectorBase:CSON006253"/>
<dbReference type="AlphaFoldDB" id="A0A336LJJ2"/>
<dbReference type="InterPro" id="IPR036047">
    <property type="entry name" value="F-box-like_dom_sf"/>
</dbReference>
<gene>
    <name evidence="3" type="primary">CSON006253</name>
</gene>
<name>A0A336LJJ2_CULSO</name>
<dbReference type="InterPro" id="IPR001810">
    <property type="entry name" value="F-box_dom"/>
</dbReference>
<evidence type="ECO:0000313" key="3">
    <source>
        <dbReference type="EMBL" id="SSX13882.1"/>
    </source>
</evidence>
<evidence type="ECO:0000259" key="2">
    <source>
        <dbReference type="SMART" id="SM00256"/>
    </source>
</evidence>
<proteinExistence type="predicted"/>
<dbReference type="EMBL" id="UFQS01002361">
    <property type="protein sequence ID" value="SSX13882.1"/>
    <property type="molecule type" value="Genomic_DNA"/>
</dbReference>
<evidence type="ECO:0000256" key="1">
    <source>
        <dbReference type="SAM" id="Phobius"/>
    </source>
</evidence>